<accession>A0A401LFW5</accession>
<dbReference type="Proteomes" id="UP000287361">
    <property type="component" value="Unassembled WGS sequence"/>
</dbReference>
<organism evidence="1 2">
    <name type="scientific">Anaerotignum faecicola</name>
    <dbReference type="NCBI Taxonomy" id="2358141"/>
    <lineage>
        <taxon>Bacteria</taxon>
        <taxon>Bacillati</taxon>
        <taxon>Bacillota</taxon>
        <taxon>Clostridia</taxon>
        <taxon>Lachnospirales</taxon>
        <taxon>Anaerotignaceae</taxon>
        <taxon>Anaerotignum</taxon>
    </lineage>
</organism>
<dbReference type="OrthoDB" id="2068417at2"/>
<dbReference type="AlphaFoldDB" id="A0A401LFW5"/>
<keyword evidence="2" id="KW-1185">Reference proteome</keyword>
<proteinExistence type="predicted"/>
<sequence>MAEQKQMEMLSALMGEEGQDAAKMLLRMQRLQRLLGAPQDTALPPAPQEEADVFSRSRRENMISAAIPFLNREYQKELYLVVRLMELRRVMGSELLETRERQEEPLRLRQKKLLQAVEKYVSQQERGQVQLLLKMMDMKEILGQGE</sequence>
<dbReference type="EMBL" id="BHVZ01000014">
    <property type="protein sequence ID" value="GCB30410.1"/>
    <property type="molecule type" value="Genomic_DNA"/>
</dbReference>
<name>A0A401LFW5_9FIRM</name>
<comment type="caution">
    <text evidence="1">The sequence shown here is derived from an EMBL/GenBank/DDBJ whole genome shotgun (WGS) entry which is preliminary data.</text>
</comment>
<protein>
    <submittedName>
        <fullName evidence="1">Uncharacterized protein</fullName>
    </submittedName>
</protein>
<evidence type="ECO:0000313" key="2">
    <source>
        <dbReference type="Proteomes" id="UP000287361"/>
    </source>
</evidence>
<gene>
    <name evidence="1" type="ORF">KGMB03357_20710</name>
</gene>
<evidence type="ECO:0000313" key="1">
    <source>
        <dbReference type="EMBL" id="GCB30410.1"/>
    </source>
</evidence>
<reference evidence="1 2" key="1">
    <citation type="submission" date="2018-10" db="EMBL/GenBank/DDBJ databases">
        <title>Draft Genome Sequence of Anaerotignum sp. KCTC 15736.</title>
        <authorList>
            <person name="Choi S.H."/>
            <person name="Kim J.S."/>
            <person name="Kang S.W."/>
            <person name="Lee J.S."/>
            <person name="Park S.H."/>
        </authorList>
    </citation>
    <scope>NUCLEOTIDE SEQUENCE [LARGE SCALE GENOMIC DNA]</scope>
    <source>
        <strain evidence="1 2">KCTC 15736</strain>
    </source>
</reference>